<dbReference type="Proteomes" id="UP001157502">
    <property type="component" value="Chromosome 37"/>
</dbReference>
<accession>A0ACC2F0N3</accession>
<keyword evidence="2" id="KW-1185">Reference proteome</keyword>
<organism evidence="1 2">
    <name type="scientific">Dallia pectoralis</name>
    <name type="common">Alaska blackfish</name>
    <dbReference type="NCBI Taxonomy" id="75939"/>
    <lineage>
        <taxon>Eukaryota</taxon>
        <taxon>Metazoa</taxon>
        <taxon>Chordata</taxon>
        <taxon>Craniata</taxon>
        <taxon>Vertebrata</taxon>
        <taxon>Euteleostomi</taxon>
        <taxon>Actinopterygii</taxon>
        <taxon>Neopterygii</taxon>
        <taxon>Teleostei</taxon>
        <taxon>Protacanthopterygii</taxon>
        <taxon>Esociformes</taxon>
        <taxon>Umbridae</taxon>
        <taxon>Dallia</taxon>
    </lineage>
</organism>
<dbReference type="EMBL" id="CM055764">
    <property type="protein sequence ID" value="KAJ7984901.1"/>
    <property type="molecule type" value="Genomic_DNA"/>
</dbReference>
<evidence type="ECO:0000313" key="1">
    <source>
        <dbReference type="EMBL" id="KAJ7984901.1"/>
    </source>
</evidence>
<name>A0ACC2F0N3_DALPE</name>
<reference evidence="1" key="1">
    <citation type="submission" date="2021-05" db="EMBL/GenBank/DDBJ databases">
        <authorList>
            <person name="Pan Q."/>
            <person name="Jouanno E."/>
            <person name="Zahm M."/>
            <person name="Klopp C."/>
            <person name="Cabau C."/>
            <person name="Louis A."/>
            <person name="Berthelot C."/>
            <person name="Parey E."/>
            <person name="Roest Crollius H."/>
            <person name="Montfort J."/>
            <person name="Robinson-Rechavi M."/>
            <person name="Bouchez O."/>
            <person name="Lampietro C."/>
            <person name="Lopez Roques C."/>
            <person name="Donnadieu C."/>
            <person name="Postlethwait J."/>
            <person name="Bobe J."/>
            <person name="Dillon D."/>
            <person name="Chandos A."/>
            <person name="von Hippel F."/>
            <person name="Guiguen Y."/>
        </authorList>
    </citation>
    <scope>NUCLEOTIDE SEQUENCE</scope>
    <source>
        <strain evidence="1">YG-Jan2019</strain>
    </source>
</reference>
<evidence type="ECO:0000313" key="2">
    <source>
        <dbReference type="Proteomes" id="UP001157502"/>
    </source>
</evidence>
<protein>
    <submittedName>
        <fullName evidence="1">Uncharacterized protein</fullName>
    </submittedName>
</protein>
<comment type="caution">
    <text evidence="1">The sequence shown here is derived from an EMBL/GenBank/DDBJ whole genome shotgun (WGS) entry which is preliminary data.</text>
</comment>
<gene>
    <name evidence="1" type="ORF">DPEC_G00359570</name>
</gene>
<sequence length="1536" mass="170927">MTINFSRGRVSGLKFEVRLSKNTGTRVGVNIVWFQIWLPYTRCLLPNKEQVLFDWTTHALTGFYSKKMELPAEVVEGLWTYLDDILHSKKLHSVFIQGKTVSLRLAVAQLLIERIHEFASRSSTASVSTLLSCCQGILSSPVLSVTFTTKYELLVDLLAKLCALACSKLSRPQSTDPLTPQVFEVLLLTLSSYVTVQRQQANAQRVFSQVTTHLLQHLLLLRHLLTTRAWIAEDDPRVRQHLSRDIRSKAEVILQTALFSSDHLQAYKEELLSREEPGKKKVIPGKGTLSPVNSILTKLCAPGYCDANLHYAVRSSSLSLLFKFALDAYCKGGNQVLCFHLLTRLITALDFTNEVDLTDTFDGKNWSLALLALENLLNLCLTGDIYNVAADRIKHGEVQLNFYRKVVRLLFDNTQTSVSAWYRCLKALLCLNHLIIEPDLDELLSAGWIDSDCTDHRVRKAREALVASVLLVYAKLRQLPRLFEELLAVICRPAADELRLPVLPEAVHRTLSACLLDNPAGQSLEICSLIVQNITSCILPDLDGNVDTSLKLFSLSVLLHAVLFSLKTLDNRTPIPVVRQTQALMEKMLQAVKPVLQLAEGQAPGQAGYQKVQDAGLLLKYTWVEVDTLFQIHCTGYASGPAPANTDLLDDIRGLLSGVMAEGGAQDSLIGRQHCSPMTHYLKKLLVLQQMKKVLLSNELLAQTGTSNVLFMAAQYLVGREGFPQDQQTGQFWDRQVSSVDAATYSVAHWYLITTNLPMIAPYFTEHEVCHIADLLLNSLLQETPDDTTEKLSVPLISKHLLESAVLVELPVVYSALVRCVTQRIVGILGSTRDTGSVCPTLRKLSELSCSTAGAKLSAVPQSDGDESEAPPAFKRLESIAEDLVNSSMTDASITLSEIQTDDLLRLLKFTSSLNPDGMSSEDFSGLFLLVFLMVTDMQPHNDVKPEVTIELLNQLFGLMGSLLAGNNAHHVLKVVHGSSVLEGALTAMFSHSKKGLFNVVDSSRWLIFLKTFQDFIKSLISLIIHRKSSVCLNLEKFTTYLVNSEVTVMVLSTVQRKSKTTRLFSVQLLLASMNMLCQVMTSGLGKSKMLDETLKHLLGRTTAVMGPAIQTCLKVQLGSLLGQAFTVDVVTVMVRSELACVCPENDPDVTQEGLRHMPLYRTVSQQILRELCPSQRPMDFLLSSLHFLSVYYAAAKMTKASDLEDLFVANLQNVHKLLAAPWLSVSEIRILEDPVKELLDQLLVHSTPEQFHVLLLVLRDGLDTSKVRSGRYREVFSTVTITKLLASCLLPESCCKLFWLIAPEIISALVFLVKDSGKEVALTSALTVPVLHTLTALLRQGEGRFSNPHHVTMVLGALQFVPLEHLNLEVYHNTFEAVHEALFAIIQCHPQVMLKAAPAFLNCFYCLVVSIMHEGRQRSDSDKGPETDAQVLVKCARLVERMYSHIATTAEGFTVLSSFMVAQYVSELQKVTLQPDIKSHLTEGVYGILDLCVEQDVKFLHTTLQMGVKEVFQELYGSYTHYHKTQRQGEEKYTV</sequence>
<proteinExistence type="predicted"/>